<evidence type="ECO:0000256" key="1">
    <source>
        <dbReference type="ARBA" id="ARBA00001947"/>
    </source>
</evidence>
<keyword evidence="7" id="KW-1185">Reference proteome</keyword>
<evidence type="ECO:0000256" key="2">
    <source>
        <dbReference type="ARBA" id="ARBA00022723"/>
    </source>
</evidence>
<feature type="domain" description="Succinylglutamate desuccinylase/Aspartoacylase catalytic" evidence="5">
    <location>
        <begin position="76"/>
        <end position="143"/>
    </location>
</feature>
<dbReference type="GO" id="GO:0046872">
    <property type="term" value="F:metal ion binding"/>
    <property type="evidence" value="ECO:0007669"/>
    <property type="project" value="UniProtKB-KW"/>
</dbReference>
<proteinExistence type="predicted"/>
<gene>
    <name evidence="6" type="ORF">MBFIL_09530</name>
</gene>
<comment type="caution">
    <text evidence="6">The sequence shown here is derived from an EMBL/GenBank/DDBJ whole genome shotgun (WGS) entry which is preliminary data.</text>
</comment>
<dbReference type="InterPro" id="IPR055438">
    <property type="entry name" value="AstE_AspA_cat"/>
</dbReference>
<sequence length="262" mass="29055">MFENKRNILREEENHDFNIVSPNVDVNFISLESGGFIVANNHVFQNIPKSDLSKYVLKESVKGTPLFKFGSGDPNEPTVMIVSGIHGNEIPPQIASVYLINKLKQTKLNGTVYVIPFSAPKSTMDNSRWFNSMDLNRSANKEGSISNLILKKIQELKVDSVGDFHSTAPNANPGREGIFCALEPSYESYTIGEHISKYVGSEVISYEKAGSAYKGALEDECNMLGIPAVTCEVLSPNGYADELSFTRSFAQMISYLEYFNII</sequence>
<evidence type="ECO:0000313" key="6">
    <source>
        <dbReference type="EMBL" id="KZX13988.1"/>
    </source>
</evidence>
<dbReference type="AlphaFoldDB" id="A0A166C004"/>
<dbReference type="EMBL" id="LWMT01000191">
    <property type="protein sequence ID" value="KZX13988.1"/>
    <property type="molecule type" value="Genomic_DNA"/>
</dbReference>
<dbReference type="PATRIC" id="fig|55758.3.peg.1091"/>
<dbReference type="GO" id="GO:0016788">
    <property type="term" value="F:hydrolase activity, acting on ester bonds"/>
    <property type="evidence" value="ECO:0007669"/>
    <property type="project" value="InterPro"/>
</dbReference>
<dbReference type="OrthoDB" id="69383at2157"/>
<keyword evidence="3" id="KW-0378">Hydrolase</keyword>
<keyword evidence="2" id="KW-0479">Metal-binding</keyword>
<dbReference type="Gene3D" id="3.40.630.10">
    <property type="entry name" value="Zn peptidases"/>
    <property type="match status" value="1"/>
</dbReference>
<dbReference type="STRING" id="55758.MBFIL_09530"/>
<comment type="cofactor">
    <cofactor evidence="1">
        <name>Zn(2+)</name>
        <dbReference type="ChEBI" id="CHEBI:29105"/>
    </cofactor>
</comment>
<protein>
    <submittedName>
        <fullName evidence="6">Succinylglutamate desuccinylase / aspartoacylase family protein</fullName>
    </submittedName>
</protein>
<evidence type="ECO:0000256" key="3">
    <source>
        <dbReference type="ARBA" id="ARBA00022801"/>
    </source>
</evidence>
<dbReference type="RefSeq" id="WP_084266305.1">
    <property type="nucleotide sequence ID" value="NZ_LWMT01000191.1"/>
</dbReference>
<accession>A0A166C004</accession>
<evidence type="ECO:0000313" key="7">
    <source>
        <dbReference type="Proteomes" id="UP000077066"/>
    </source>
</evidence>
<dbReference type="Proteomes" id="UP000077066">
    <property type="component" value="Unassembled WGS sequence"/>
</dbReference>
<organism evidence="6 7">
    <name type="scientific">Methanobrevibacter filiformis</name>
    <dbReference type="NCBI Taxonomy" id="55758"/>
    <lineage>
        <taxon>Archaea</taxon>
        <taxon>Methanobacteriati</taxon>
        <taxon>Methanobacteriota</taxon>
        <taxon>Methanomada group</taxon>
        <taxon>Methanobacteria</taxon>
        <taxon>Methanobacteriales</taxon>
        <taxon>Methanobacteriaceae</taxon>
        <taxon>Methanobrevibacter</taxon>
    </lineage>
</organism>
<evidence type="ECO:0000259" key="5">
    <source>
        <dbReference type="Pfam" id="PF24827"/>
    </source>
</evidence>
<name>A0A166C004_9EURY</name>
<reference evidence="6 7" key="1">
    <citation type="submission" date="2016-04" db="EMBL/GenBank/DDBJ databases">
        <title>Genome sequence of Methanobrevibacter filiformis DSM 11501.</title>
        <authorList>
            <person name="Poehlein A."/>
            <person name="Seedorf H."/>
            <person name="Daniel R."/>
        </authorList>
    </citation>
    <scope>NUCLEOTIDE SEQUENCE [LARGE SCALE GENOMIC DNA]</scope>
    <source>
        <strain evidence="6 7">DSM 11501</strain>
    </source>
</reference>
<keyword evidence="4" id="KW-0862">Zinc</keyword>
<evidence type="ECO:0000256" key="4">
    <source>
        <dbReference type="ARBA" id="ARBA00022833"/>
    </source>
</evidence>
<dbReference type="Pfam" id="PF24827">
    <property type="entry name" value="AstE_AspA_cat"/>
    <property type="match status" value="1"/>
</dbReference>
<dbReference type="SUPFAM" id="SSF53187">
    <property type="entry name" value="Zn-dependent exopeptidases"/>
    <property type="match status" value="1"/>
</dbReference>